<dbReference type="Pfam" id="PF13480">
    <property type="entry name" value="Acetyltransf_6"/>
    <property type="match status" value="1"/>
</dbReference>
<evidence type="ECO:0000259" key="1">
    <source>
        <dbReference type="Pfam" id="PF13480"/>
    </source>
</evidence>
<accession>B8JE98</accession>
<proteinExistence type="predicted"/>
<dbReference type="SUPFAM" id="SSF55729">
    <property type="entry name" value="Acyl-CoA N-acyltransferases (Nat)"/>
    <property type="match status" value="1"/>
</dbReference>
<evidence type="ECO:0000313" key="3">
    <source>
        <dbReference type="Proteomes" id="UP000007089"/>
    </source>
</evidence>
<dbReference type="AlphaFoldDB" id="B8JE98"/>
<dbReference type="HOGENOM" id="CLU_046277_3_0_7"/>
<evidence type="ECO:0000313" key="2">
    <source>
        <dbReference type="EMBL" id="ACL66163.1"/>
    </source>
</evidence>
<sequence>MPGTATLPVAPAPRRLPYRVEALEGRAAFDALEAEWNALLARGPVDLPYVRHEWLAAWLDAFAPRARLRVLVARDPRGAAAGFAPLLEERRSGAIWLVAPANDHSCRVEWALGPDASGAAAALWGHLRDRLRWDALLLRDLPRDGPTSALLEPLARADGHLTGRWESLRTPWIALGGEGAEARTSSKFRANLRRRARRLGEMGAVAVRREDGRGDLEGALRELFALEAAGWKGARGTAIAADPRTVAFYRRVAGDAARRGALAMRALTLDGRAVAAQLGLVHRGVYALPKIAYDESLAQVSPGQLLHREVVAECEAQGLAELDFLGPDMPWKRDWEPRHRPHDWLYVYRPSIAGRAMHTLKHRVRPAVKEALSWWR</sequence>
<dbReference type="InterPro" id="IPR016181">
    <property type="entry name" value="Acyl_CoA_acyltransferase"/>
</dbReference>
<dbReference type="Gene3D" id="3.40.630.30">
    <property type="match status" value="1"/>
</dbReference>
<organism evidence="2 3">
    <name type="scientific">Anaeromyxobacter dehalogenans (strain ATCC BAA-258 / DSM 21875 / 2CP-1)</name>
    <dbReference type="NCBI Taxonomy" id="455488"/>
    <lineage>
        <taxon>Bacteria</taxon>
        <taxon>Pseudomonadati</taxon>
        <taxon>Myxococcota</taxon>
        <taxon>Myxococcia</taxon>
        <taxon>Myxococcales</taxon>
        <taxon>Cystobacterineae</taxon>
        <taxon>Anaeromyxobacteraceae</taxon>
        <taxon>Anaeromyxobacter</taxon>
    </lineage>
</organism>
<feature type="domain" description="BioF2-like acetyltransferase" evidence="1">
    <location>
        <begin position="186"/>
        <end position="333"/>
    </location>
</feature>
<dbReference type="InterPro" id="IPR038740">
    <property type="entry name" value="BioF2-like_GNAT_dom"/>
</dbReference>
<dbReference type="KEGG" id="acp:A2cp1_2826"/>
<reference evidence="2" key="1">
    <citation type="submission" date="2009-01" db="EMBL/GenBank/DDBJ databases">
        <title>Complete sequence of Anaeromyxobacter dehalogenans 2CP-1.</title>
        <authorList>
            <consortium name="US DOE Joint Genome Institute"/>
            <person name="Lucas S."/>
            <person name="Copeland A."/>
            <person name="Lapidus A."/>
            <person name="Glavina del Rio T."/>
            <person name="Dalin E."/>
            <person name="Tice H."/>
            <person name="Bruce D."/>
            <person name="Goodwin L."/>
            <person name="Pitluck S."/>
            <person name="Saunders E."/>
            <person name="Brettin T."/>
            <person name="Detter J.C."/>
            <person name="Han C."/>
            <person name="Larimer F."/>
            <person name="Land M."/>
            <person name="Hauser L."/>
            <person name="Kyrpides N."/>
            <person name="Ovchinnikova G."/>
            <person name="Beliaev A.S."/>
            <person name="Richardson P."/>
        </authorList>
    </citation>
    <scope>NUCLEOTIDE SEQUENCE</scope>
    <source>
        <strain evidence="2">2CP-1</strain>
    </source>
</reference>
<keyword evidence="3" id="KW-1185">Reference proteome</keyword>
<dbReference type="Proteomes" id="UP000007089">
    <property type="component" value="Chromosome"/>
</dbReference>
<name>B8JE98_ANAD2</name>
<protein>
    <submittedName>
        <fullName evidence="2">Cellulose biosynthesis (CelD)-like protein</fullName>
    </submittedName>
</protein>
<dbReference type="RefSeq" id="WP_012633919.1">
    <property type="nucleotide sequence ID" value="NC_011891.1"/>
</dbReference>
<dbReference type="EMBL" id="CP001359">
    <property type="protein sequence ID" value="ACL66163.1"/>
    <property type="molecule type" value="Genomic_DNA"/>
</dbReference>
<gene>
    <name evidence="2" type="ordered locus">A2cp1_2826</name>
</gene>